<dbReference type="Pfam" id="PF03279">
    <property type="entry name" value="Lip_A_acyltrans"/>
    <property type="match status" value="1"/>
</dbReference>
<keyword evidence="8" id="KW-1185">Reference proteome</keyword>
<evidence type="ECO:0000256" key="2">
    <source>
        <dbReference type="ARBA" id="ARBA00022475"/>
    </source>
</evidence>
<accession>A0A1N7BKA6</accession>
<evidence type="ECO:0000256" key="3">
    <source>
        <dbReference type="ARBA" id="ARBA00022519"/>
    </source>
</evidence>
<dbReference type="EMBL" id="FTNC01000032">
    <property type="protein sequence ID" value="SIR51805.1"/>
    <property type="molecule type" value="Genomic_DNA"/>
</dbReference>
<evidence type="ECO:0000256" key="6">
    <source>
        <dbReference type="ARBA" id="ARBA00023315"/>
    </source>
</evidence>
<dbReference type="GO" id="GO:0009247">
    <property type="term" value="P:glycolipid biosynthetic process"/>
    <property type="evidence" value="ECO:0007669"/>
    <property type="project" value="UniProtKB-ARBA"/>
</dbReference>
<name>A0A1N7BKA6_9FIRM</name>
<keyword evidence="2" id="KW-1003">Cell membrane</keyword>
<dbReference type="GO" id="GO:0005886">
    <property type="term" value="C:plasma membrane"/>
    <property type="evidence" value="ECO:0007669"/>
    <property type="project" value="UniProtKB-SubCell"/>
</dbReference>
<gene>
    <name evidence="7" type="ORF">SAMN05421834_13214</name>
</gene>
<dbReference type="InterPro" id="IPR004960">
    <property type="entry name" value="LipA_acyltrans"/>
</dbReference>
<dbReference type="Proteomes" id="UP000185669">
    <property type="component" value="Unassembled WGS sequence"/>
</dbReference>
<dbReference type="AlphaFoldDB" id="A0A1N7BKA6"/>
<sequence>MKDKISIFFYNIFRFLLKKMPPAFGKFLGKLIAGLAYLITPGRRKHSQQNLIRALGLDKEEARKMIKKVYKNLGYDFAEFLLEDTFSNQDVEQMVDFDGLEYLDQALAEGNGVIIYTAHLGNWELLGAVLALKGYQVHSIAQEQNNSLFNERINQIRRNVGVGIIPKGLSIRKAFKVLKANEILAILGDQHARSDGWELEFFNRPALTFPGAVKFSQRTGAPIVPLFFHRQGWLKHKLKCYPPRKIKAEASEAELKAELKSLLELTEEEIKKEPADWMWLHKRWKTYN</sequence>
<keyword evidence="3" id="KW-0997">Cell inner membrane</keyword>
<keyword evidence="5" id="KW-0472">Membrane</keyword>
<protein>
    <submittedName>
        <fullName evidence="7">KDO2-lipid IV(A) lauroyltransferase</fullName>
    </submittedName>
</protein>
<dbReference type="OrthoDB" id="9801955at2"/>
<dbReference type="GO" id="GO:0016746">
    <property type="term" value="F:acyltransferase activity"/>
    <property type="evidence" value="ECO:0007669"/>
    <property type="project" value="UniProtKB-KW"/>
</dbReference>
<organism evidence="7 8">
    <name type="scientific">Halanaerobium kushneri</name>
    <dbReference type="NCBI Taxonomy" id="56779"/>
    <lineage>
        <taxon>Bacteria</taxon>
        <taxon>Bacillati</taxon>
        <taxon>Bacillota</taxon>
        <taxon>Clostridia</taxon>
        <taxon>Halanaerobiales</taxon>
        <taxon>Halanaerobiaceae</taxon>
        <taxon>Halanaerobium</taxon>
    </lineage>
</organism>
<dbReference type="STRING" id="56779.SAMN05421834_13214"/>
<evidence type="ECO:0000256" key="5">
    <source>
        <dbReference type="ARBA" id="ARBA00023136"/>
    </source>
</evidence>
<dbReference type="PANTHER" id="PTHR30606">
    <property type="entry name" value="LIPID A BIOSYNTHESIS LAUROYL ACYLTRANSFERASE"/>
    <property type="match status" value="1"/>
</dbReference>
<evidence type="ECO:0000256" key="4">
    <source>
        <dbReference type="ARBA" id="ARBA00022679"/>
    </source>
</evidence>
<reference evidence="8" key="1">
    <citation type="submission" date="2017-01" db="EMBL/GenBank/DDBJ databases">
        <authorList>
            <person name="Varghese N."/>
            <person name="Submissions S."/>
        </authorList>
    </citation>
    <scope>NUCLEOTIDE SEQUENCE [LARGE SCALE GENOMIC DNA]</scope>
    <source>
        <strain evidence="8">ATCC 700103</strain>
    </source>
</reference>
<evidence type="ECO:0000313" key="8">
    <source>
        <dbReference type="Proteomes" id="UP000185669"/>
    </source>
</evidence>
<dbReference type="PANTHER" id="PTHR30606:SF10">
    <property type="entry name" value="PHOSPHATIDYLINOSITOL MANNOSIDE ACYLTRANSFERASE"/>
    <property type="match status" value="1"/>
</dbReference>
<comment type="subcellular location">
    <subcellularLocation>
        <location evidence="1">Cell inner membrane</location>
    </subcellularLocation>
</comment>
<dbReference type="PIRSF" id="PIRSF026649">
    <property type="entry name" value="MsbB"/>
    <property type="match status" value="1"/>
</dbReference>
<dbReference type="CDD" id="cd07984">
    <property type="entry name" value="LPLAT_LABLAT-like"/>
    <property type="match status" value="1"/>
</dbReference>
<evidence type="ECO:0000256" key="1">
    <source>
        <dbReference type="ARBA" id="ARBA00004533"/>
    </source>
</evidence>
<proteinExistence type="predicted"/>
<evidence type="ECO:0000313" key="7">
    <source>
        <dbReference type="EMBL" id="SIR51805.1"/>
    </source>
</evidence>
<keyword evidence="4 7" id="KW-0808">Transferase</keyword>
<keyword evidence="6" id="KW-0012">Acyltransferase</keyword>